<keyword evidence="3" id="KW-1185">Reference proteome</keyword>
<evidence type="ECO:0000313" key="2">
    <source>
        <dbReference type="EMBL" id="TFV35827.1"/>
    </source>
</evidence>
<dbReference type="AlphaFoldDB" id="A0A4Y9KZ83"/>
<accession>A0A4Y9KZ83</accession>
<proteinExistence type="predicted"/>
<protein>
    <submittedName>
        <fullName evidence="2">Uncharacterized protein</fullName>
    </submittedName>
</protein>
<reference evidence="2 3" key="1">
    <citation type="submission" date="2019-03" db="EMBL/GenBank/DDBJ databases">
        <title>Bradyrhizobium diversity isolated from nodules of Chamaecrista fasciculata.</title>
        <authorList>
            <person name="Klepa M.S."/>
            <person name="Urquiaga M.O."/>
            <person name="Hungria M."/>
            <person name="Delamuta J.R."/>
        </authorList>
    </citation>
    <scope>NUCLEOTIDE SEQUENCE [LARGE SCALE GENOMIC DNA]</scope>
    <source>
        <strain evidence="2 3">CNPSo 3448</strain>
    </source>
</reference>
<evidence type="ECO:0000256" key="1">
    <source>
        <dbReference type="SAM" id="MobiDB-lite"/>
    </source>
</evidence>
<feature type="region of interest" description="Disordered" evidence="1">
    <location>
        <begin position="24"/>
        <end position="46"/>
    </location>
</feature>
<organism evidence="2 3">
    <name type="scientific">Bradyrhizobium niftali</name>
    <dbReference type="NCBI Taxonomy" id="2560055"/>
    <lineage>
        <taxon>Bacteria</taxon>
        <taxon>Pseudomonadati</taxon>
        <taxon>Pseudomonadota</taxon>
        <taxon>Alphaproteobacteria</taxon>
        <taxon>Hyphomicrobiales</taxon>
        <taxon>Nitrobacteraceae</taxon>
        <taxon>Bradyrhizobium</taxon>
    </lineage>
</organism>
<comment type="caution">
    <text evidence="2">The sequence shown here is derived from an EMBL/GenBank/DDBJ whole genome shotgun (WGS) entry which is preliminary data.</text>
</comment>
<dbReference type="Proteomes" id="UP000297966">
    <property type="component" value="Unassembled WGS sequence"/>
</dbReference>
<sequence>MSTGGGVAQFQVLHAASTNRWITVTGSNGGNPTISTTGYADSMGHPSAQGHQAVAEIWYPVVSPYLH</sequence>
<evidence type="ECO:0000313" key="3">
    <source>
        <dbReference type="Proteomes" id="UP000297966"/>
    </source>
</evidence>
<gene>
    <name evidence="2" type="ORF">E4K65_46385</name>
</gene>
<dbReference type="RefSeq" id="WP_135179725.1">
    <property type="nucleotide sequence ID" value="NZ_SPQT01000094.1"/>
</dbReference>
<feature type="compositionally biased region" description="Polar residues" evidence="1">
    <location>
        <begin position="24"/>
        <end position="39"/>
    </location>
</feature>
<dbReference type="EMBL" id="SPQT01000094">
    <property type="protein sequence ID" value="TFV35827.1"/>
    <property type="molecule type" value="Genomic_DNA"/>
</dbReference>
<name>A0A4Y9KZ83_9BRAD</name>